<organism evidence="2">
    <name type="scientific">marine sediment metagenome</name>
    <dbReference type="NCBI Taxonomy" id="412755"/>
    <lineage>
        <taxon>unclassified sequences</taxon>
        <taxon>metagenomes</taxon>
        <taxon>ecological metagenomes</taxon>
    </lineage>
</organism>
<evidence type="ECO:0000256" key="1">
    <source>
        <dbReference type="SAM" id="MobiDB-lite"/>
    </source>
</evidence>
<proteinExistence type="predicted"/>
<protein>
    <submittedName>
        <fullName evidence="2">Uncharacterized protein</fullName>
    </submittedName>
</protein>
<dbReference type="EMBL" id="LAZR01042656">
    <property type="protein sequence ID" value="KKL09005.1"/>
    <property type="molecule type" value="Genomic_DNA"/>
</dbReference>
<accession>A0A0F9AHX2</accession>
<name>A0A0F9AHX2_9ZZZZ</name>
<comment type="caution">
    <text evidence="2">The sequence shown here is derived from an EMBL/GenBank/DDBJ whole genome shotgun (WGS) entry which is preliminary data.</text>
</comment>
<reference evidence="2" key="1">
    <citation type="journal article" date="2015" name="Nature">
        <title>Complex archaea that bridge the gap between prokaryotes and eukaryotes.</title>
        <authorList>
            <person name="Spang A."/>
            <person name="Saw J.H."/>
            <person name="Jorgensen S.L."/>
            <person name="Zaremba-Niedzwiedzka K."/>
            <person name="Martijn J."/>
            <person name="Lind A.E."/>
            <person name="van Eijk R."/>
            <person name="Schleper C."/>
            <person name="Guy L."/>
            <person name="Ettema T.J."/>
        </authorList>
    </citation>
    <scope>NUCLEOTIDE SEQUENCE</scope>
</reference>
<evidence type="ECO:0000313" key="2">
    <source>
        <dbReference type="EMBL" id="KKL09005.1"/>
    </source>
</evidence>
<feature type="region of interest" description="Disordered" evidence="1">
    <location>
        <begin position="1"/>
        <end position="21"/>
    </location>
</feature>
<dbReference type="AlphaFoldDB" id="A0A0F9AHX2"/>
<gene>
    <name evidence="2" type="ORF">LCGC14_2570180</name>
</gene>
<sequence length="93" mass="10976">MVSDKEKSNKKNDIDLPSRGKDWERGFTIEENRVSEYVELYESIGYEVRVEPATPDEINDCQVCFKADFNNLRTIYIKRKINKNSELDLEELI</sequence>